<dbReference type="Pfam" id="PF14512">
    <property type="entry name" value="TM1586_NiRdase"/>
    <property type="match status" value="1"/>
</dbReference>
<protein>
    <submittedName>
        <fullName evidence="7">Nitroreductase domain protein</fullName>
    </submittedName>
</protein>
<dbReference type="PANTHER" id="PTHR43673">
    <property type="entry name" value="NAD(P)H NITROREDUCTASE YDGI-RELATED"/>
    <property type="match status" value="1"/>
</dbReference>
<evidence type="ECO:0000256" key="3">
    <source>
        <dbReference type="ARBA" id="ARBA00022630"/>
    </source>
</evidence>
<accession>U2V0B7</accession>
<dbReference type="AlphaFoldDB" id="U2V0B7"/>
<keyword evidence="8" id="KW-1185">Reference proteome</keyword>
<comment type="similarity">
    <text evidence="2">Belongs to the nitroreductase family.</text>
</comment>
<dbReference type="SUPFAM" id="SSF55469">
    <property type="entry name" value="FMN-dependent nitroreductase-like"/>
    <property type="match status" value="1"/>
</dbReference>
<dbReference type="eggNOG" id="COG0778">
    <property type="taxonomic scope" value="Bacteria"/>
</dbReference>
<dbReference type="InterPro" id="IPR029478">
    <property type="entry name" value="TM1586_NiRdase"/>
</dbReference>
<keyword evidence="4" id="KW-0288">FMN</keyword>
<keyword evidence="3" id="KW-0285">Flavoprotein</keyword>
<dbReference type="RefSeq" id="WP_021725922.1">
    <property type="nucleotide sequence ID" value="NZ_AWEZ01000043.1"/>
</dbReference>
<evidence type="ECO:0000256" key="1">
    <source>
        <dbReference type="ARBA" id="ARBA00001917"/>
    </source>
</evidence>
<evidence type="ECO:0000313" key="8">
    <source>
        <dbReference type="Proteomes" id="UP000016638"/>
    </source>
</evidence>
<evidence type="ECO:0000256" key="5">
    <source>
        <dbReference type="ARBA" id="ARBA00023002"/>
    </source>
</evidence>
<dbReference type="CDD" id="cd02062">
    <property type="entry name" value="Nitro_FMN_reductase"/>
    <property type="match status" value="1"/>
</dbReference>
<dbReference type="Gene3D" id="3.40.109.10">
    <property type="entry name" value="NADH Oxidase"/>
    <property type="match status" value="1"/>
</dbReference>
<dbReference type="PANTHER" id="PTHR43673:SF2">
    <property type="entry name" value="NITROREDUCTASE"/>
    <property type="match status" value="1"/>
</dbReference>
<name>U2V0B7_9ACTN</name>
<dbReference type="Proteomes" id="UP000016638">
    <property type="component" value="Unassembled WGS sequence"/>
</dbReference>
<dbReference type="InterPro" id="IPR000415">
    <property type="entry name" value="Nitroreductase-like"/>
</dbReference>
<evidence type="ECO:0000256" key="2">
    <source>
        <dbReference type="ARBA" id="ARBA00007118"/>
    </source>
</evidence>
<dbReference type="STRING" id="1125712.HMPREF1316_0441"/>
<sequence>MDLTEAIETRHSVRAFTDEPIDPGQREELERIIAEENAAGDLHMRLICDEPKAFRSTMAHYGRFRNVRTYLVLAGVPADDLEERCGYHGERVVLEAQRMGLNSCWVALTFKRRQVRRMLEPGDRLVVVVALGHGTTQGVPHRSKDANKVATGLPGSPDWFQRGVEAALLAPTSINQQSFLLTLVDGRDDDGVAPTVRVESKGGPYATVDLGIVKRHFELGAGRPLRWA</sequence>
<dbReference type="OrthoDB" id="9814075at2"/>
<proteinExistence type="inferred from homology"/>
<feature type="domain" description="Putative nitroreductase TM1586" evidence="6">
    <location>
        <begin position="2"/>
        <end position="221"/>
    </location>
</feature>
<gene>
    <name evidence="7" type="ORF">HMPREF1316_0441</name>
</gene>
<evidence type="ECO:0000256" key="4">
    <source>
        <dbReference type="ARBA" id="ARBA00022643"/>
    </source>
</evidence>
<organism evidence="7 8">
    <name type="scientific">Olsenella profusa F0195</name>
    <dbReference type="NCBI Taxonomy" id="1125712"/>
    <lineage>
        <taxon>Bacteria</taxon>
        <taxon>Bacillati</taxon>
        <taxon>Actinomycetota</taxon>
        <taxon>Coriobacteriia</taxon>
        <taxon>Coriobacteriales</taxon>
        <taxon>Atopobiaceae</taxon>
        <taxon>Olsenella</taxon>
    </lineage>
</organism>
<reference evidence="7 8" key="1">
    <citation type="submission" date="2013-08" db="EMBL/GenBank/DDBJ databases">
        <authorList>
            <person name="Durkin A.S."/>
            <person name="Haft D.R."/>
            <person name="McCorrison J."/>
            <person name="Torralba M."/>
            <person name="Gillis M."/>
            <person name="Haft D.H."/>
            <person name="Methe B."/>
            <person name="Sutton G."/>
            <person name="Nelson K.E."/>
        </authorList>
    </citation>
    <scope>NUCLEOTIDE SEQUENCE [LARGE SCALE GENOMIC DNA]</scope>
    <source>
        <strain evidence="7 8">F0195</strain>
    </source>
</reference>
<comment type="caution">
    <text evidence="7">The sequence shown here is derived from an EMBL/GenBank/DDBJ whole genome shotgun (WGS) entry which is preliminary data.</text>
</comment>
<dbReference type="GO" id="GO:0016491">
    <property type="term" value="F:oxidoreductase activity"/>
    <property type="evidence" value="ECO:0007669"/>
    <property type="project" value="UniProtKB-KW"/>
</dbReference>
<keyword evidence="5" id="KW-0560">Oxidoreductase</keyword>
<evidence type="ECO:0000313" key="7">
    <source>
        <dbReference type="EMBL" id="ERL08782.1"/>
    </source>
</evidence>
<comment type="cofactor">
    <cofactor evidence="1">
        <name>FMN</name>
        <dbReference type="ChEBI" id="CHEBI:58210"/>
    </cofactor>
</comment>
<dbReference type="EMBL" id="AWEZ01000043">
    <property type="protein sequence ID" value="ERL08782.1"/>
    <property type="molecule type" value="Genomic_DNA"/>
</dbReference>
<evidence type="ECO:0000259" key="6">
    <source>
        <dbReference type="Pfam" id="PF14512"/>
    </source>
</evidence>
<dbReference type="PATRIC" id="fig|1125712.3.peg.1063"/>